<keyword evidence="1" id="KW-0547">Nucleotide-binding</keyword>
<gene>
    <name evidence="1" type="ORF">ETQ85_18310</name>
</gene>
<dbReference type="AlphaFoldDB" id="A0A6C2CKL7"/>
<evidence type="ECO:0000313" key="2">
    <source>
        <dbReference type="Proteomes" id="UP000389128"/>
    </source>
</evidence>
<organism evidence="1 2">
    <name type="scientific">Zoogloea oleivorans</name>
    <dbReference type="NCBI Taxonomy" id="1552750"/>
    <lineage>
        <taxon>Bacteria</taxon>
        <taxon>Pseudomonadati</taxon>
        <taxon>Pseudomonadota</taxon>
        <taxon>Betaproteobacteria</taxon>
        <taxon>Rhodocyclales</taxon>
        <taxon>Zoogloeaceae</taxon>
        <taxon>Zoogloea</taxon>
    </lineage>
</organism>
<proteinExistence type="predicted"/>
<name>A0A6C2CKL7_9RHOO</name>
<evidence type="ECO:0000313" key="1">
    <source>
        <dbReference type="EMBL" id="TYC54627.1"/>
    </source>
</evidence>
<comment type="caution">
    <text evidence="1">The sequence shown here is derived from an EMBL/GenBank/DDBJ whole genome shotgun (WGS) entry which is preliminary data.</text>
</comment>
<protein>
    <submittedName>
        <fullName evidence="1">ATP-binding protein</fullName>
    </submittedName>
</protein>
<accession>A0A6C2CKL7</accession>
<dbReference type="GO" id="GO:0005524">
    <property type="term" value="F:ATP binding"/>
    <property type="evidence" value="ECO:0007669"/>
    <property type="project" value="UniProtKB-KW"/>
</dbReference>
<keyword evidence="2" id="KW-1185">Reference proteome</keyword>
<dbReference type="Proteomes" id="UP000389128">
    <property type="component" value="Unassembled WGS sequence"/>
</dbReference>
<keyword evidence="1" id="KW-0067">ATP-binding</keyword>
<dbReference type="RefSeq" id="WP_148580529.1">
    <property type="nucleotide sequence ID" value="NZ_SDKK01000018.1"/>
</dbReference>
<dbReference type="EMBL" id="SDKK01000018">
    <property type="protein sequence ID" value="TYC54627.1"/>
    <property type="molecule type" value="Genomic_DNA"/>
</dbReference>
<reference evidence="1 2" key="1">
    <citation type="submission" date="2019-01" db="EMBL/GenBank/DDBJ databases">
        <title>Zoogloea oleivorans genome sequencing and assembly.</title>
        <authorList>
            <person name="Tancsics A."/>
            <person name="Farkas M."/>
            <person name="Kriszt B."/>
            <person name="Maroti G."/>
            <person name="Horvath B."/>
        </authorList>
    </citation>
    <scope>NUCLEOTIDE SEQUENCE [LARGE SCALE GENOMIC DNA]</scope>
    <source>
        <strain evidence="1 2">Buc</strain>
    </source>
</reference>
<sequence>MKVKAIPFRQAVARHSAGPTMVEEIQRVLRLNQPLKAKDIAKRLGIERSVISALLHQHLEVFVQNDAYQWSLIQPHKLLIEFPKTRWLTTDQLETTLCSVESPLESSHKIIVFKFSPDTSLLLDAMARLLALCNQLVGIGKFVTIDFDDCPSTSSYLSRIGFFDHLDGKVIVQPKRPKTSRATAYRGENTGVVELAPINMEERDDETPRRLQRSFEQCAGSTHTVGVLTILGELFDNVHEHSESPIPGFAALQLYKKGSRPHIRTVFSDAGNGIVGTLLPTLDTEMRQQLGCSGKNLGVALIEYIFSHGQLSRMQDDGRGLGLKRAGDFANKFNASISVRQETFEVMIHYRAGALEFEHRLNLRKMRGTHICFNFELTV</sequence>
<dbReference type="OrthoDB" id="8456403at2"/>